<comment type="caution">
    <text evidence="7">The sequence shown here is derived from an EMBL/GenBank/DDBJ whole genome shotgun (WGS) entry which is preliminary data.</text>
</comment>
<dbReference type="GO" id="GO:0005634">
    <property type="term" value="C:nucleus"/>
    <property type="evidence" value="ECO:0007669"/>
    <property type="project" value="TreeGrafter"/>
</dbReference>
<keyword evidence="1" id="KW-0479">Metal-binding</keyword>
<evidence type="ECO:0000313" key="8">
    <source>
        <dbReference type="Proteomes" id="UP000827092"/>
    </source>
</evidence>
<reference evidence="7 8" key="1">
    <citation type="journal article" date="2022" name="Nat. Ecol. Evol.">
        <title>A masculinizing supergene underlies an exaggerated male reproductive morph in a spider.</title>
        <authorList>
            <person name="Hendrickx F."/>
            <person name="De Corte Z."/>
            <person name="Sonet G."/>
            <person name="Van Belleghem S.M."/>
            <person name="Kostlbacher S."/>
            <person name="Vangestel C."/>
        </authorList>
    </citation>
    <scope>NUCLEOTIDE SEQUENCE [LARGE SCALE GENOMIC DNA]</scope>
    <source>
        <strain evidence="7">W744_W776</strain>
    </source>
</reference>
<evidence type="ECO:0000256" key="5">
    <source>
        <dbReference type="SAM" id="MobiDB-lite"/>
    </source>
</evidence>
<dbReference type="GO" id="GO:0008270">
    <property type="term" value="F:zinc ion binding"/>
    <property type="evidence" value="ECO:0007669"/>
    <property type="project" value="UniProtKB-KW"/>
</dbReference>
<evidence type="ECO:0000313" key="7">
    <source>
        <dbReference type="EMBL" id="KAG8173578.1"/>
    </source>
</evidence>
<dbReference type="SMART" id="SM00614">
    <property type="entry name" value="ZnF_BED"/>
    <property type="match status" value="2"/>
</dbReference>
<dbReference type="PANTHER" id="PTHR34396">
    <property type="entry name" value="OS03G0264950 PROTEIN-RELATED"/>
    <property type="match status" value="1"/>
</dbReference>
<sequence length="423" mass="48290">MMSKQPGVVCPPQQPQVPGMPGVQAGPGAAAKKKPPVKRGKRPPKPPGERKPRKKREPKPKGERKVYRLEKFDWTDEAIGNLINLRYHKIKHFKETEQDLTVTNLWLDVPARLGLENKLTPDRACKKWNQLVNKYKTIELKKESGTMTDEDKAWPHCDRIREILELQWTFPRPPQDSEFDLVQLAWEQKSKKHAKRQLKHLAAYANLPPEENFENNKDAGDDNGEPRHDGFVMGKRLHKGKLKRSTIWNYFTKLEDFYAECNVCKDQLSYKSSISNLLRHRRNMHPNLKTNYVPIRKFRKPVFSMLVHPVASKAPDISGPALCSIGQAAAAAQNVKGPAGKKSLTSGLKPSYLWNFFTILDKDFAECKTCKHKLVYRSAMSNLAKHQRVRHPLAAHNSTPVHATTSQSANVRVIIMKIANLQM</sequence>
<feature type="compositionally biased region" description="Low complexity" evidence="5">
    <location>
        <begin position="1"/>
        <end position="30"/>
    </location>
</feature>
<name>A0AAV6TPG6_9ARAC</name>
<dbReference type="PANTHER" id="PTHR34396:SF25">
    <property type="entry name" value="BOUNDARY ELEMENT ASSOCIATED FACTOR"/>
    <property type="match status" value="1"/>
</dbReference>
<dbReference type="GO" id="GO:1990837">
    <property type="term" value="F:sequence-specific double-stranded DNA binding"/>
    <property type="evidence" value="ECO:0007669"/>
    <property type="project" value="TreeGrafter"/>
</dbReference>
<accession>A0AAV6TPG6</accession>
<evidence type="ECO:0000256" key="4">
    <source>
        <dbReference type="PROSITE-ProRule" id="PRU00027"/>
    </source>
</evidence>
<proteinExistence type="predicted"/>
<organism evidence="7 8">
    <name type="scientific">Oedothorax gibbosus</name>
    <dbReference type="NCBI Taxonomy" id="931172"/>
    <lineage>
        <taxon>Eukaryota</taxon>
        <taxon>Metazoa</taxon>
        <taxon>Ecdysozoa</taxon>
        <taxon>Arthropoda</taxon>
        <taxon>Chelicerata</taxon>
        <taxon>Arachnida</taxon>
        <taxon>Araneae</taxon>
        <taxon>Araneomorphae</taxon>
        <taxon>Entelegynae</taxon>
        <taxon>Araneoidea</taxon>
        <taxon>Linyphiidae</taxon>
        <taxon>Erigoninae</taxon>
        <taxon>Oedothorax</taxon>
    </lineage>
</organism>
<gene>
    <name evidence="7" type="ORF">JTE90_021214</name>
</gene>
<evidence type="ECO:0000256" key="3">
    <source>
        <dbReference type="ARBA" id="ARBA00022833"/>
    </source>
</evidence>
<dbReference type="SUPFAM" id="SSF57667">
    <property type="entry name" value="beta-beta-alpha zinc fingers"/>
    <property type="match status" value="2"/>
</dbReference>
<evidence type="ECO:0000256" key="2">
    <source>
        <dbReference type="ARBA" id="ARBA00022771"/>
    </source>
</evidence>
<keyword evidence="3" id="KW-0862">Zinc</keyword>
<dbReference type="AlphaFoldDB" id="A0AAV6TPG6"/>
<feature type="region of interest" description="Disordered" evidence="5">
    <location>
        <begin position="1"/>
        <end position="64"/>
    </location>
</feature>
<protein>
    <recommendedName>
        <fullName evidence="6">BED-type domain-containing protein</fullName>
    </recommendedName>
</protein>
<evidence type="ECO:0000256" key="1">
    <source>
        <dbReference type="ARBA" id="ARBA00022723"/>
    </source>
</evidence>
<dbReference type="InterPro" id="IPR003656">
    <property type="entry name" value="Znf_BED"/>
</dbReference>
<feature type="compositionally biased region" description="Basic residues" evidence="5">
    <location>
        <begin position="31"/>
        <end position="44"/>
    </location>
</feature>
<dbReference type="PROSITE" id="PS50808">
    <property type="entry name" value="ZF_BED"/>
    <property type="match status" value="1"/>
</dbReference>
<dbReference type="InterPro" id="IPR053031">
    <property type="entry name" value="Cuticle_assoc_protein"/>
</dbReference>
<feature type="domain" description="BED-type" evidence="6">
    <location>
        <begin position="242"/>
        <end position="292"/>
    </location>
</feature>
<dbReference type="Pfam" id="PF02892">
    <property type="entry name" value="zf-BED"/>
    <property type="match status" value="2"/>
</dbReference>
<keyword evidence="2 4" id="KW-0863">Zinc-finger</keyword>
<dbReference type="Proteomes" id="UP000827092">
    <property type="component" value="Unassembled WGS sequence"/>
</dbReference>
<keyword evidence="8" id="KW-1185">Reference proteome</keyword>
<evidence type="ECO:0000259" key="6">
    <source>
        <dbReference type="PROSITE" id="PS50808"/>
    </source>
</evidence>
<dbReference type="GO" id="GO:0006357">
    <property type="term" value="P:regulation of transcription by RNA polymerase II"/>
    <property type="evidence" value="ECO:0007669"/>
    <property type="project" value="TreeGrafter"/>
</dbReference>
<dbReference type="InterPro" id="IPR036236">
    <property type="entry name" value="Znf_C2H2_sf"/>
</dbReference>
<dbReference type="EMBL" id="JAFNEN010001631">
    <property type="protein sequence ID" value="KAG8173578.1"/>
    <property type="molecule type" value="Genomic_DNA"/>
</dbReference>